<comment type="caution">
    <text evidence="2">The sequence shown here is derived from an EMBL/GenBank/DDBJ whole genome shotgun (WGS) entry which is preliminary data.</text>
</comment>
<dbReference type="Proteomes" id="UP000823388">
    <property type="component" value="Chromosome 2N"/>
</dbReference>
<name>A0A8T0W3I7_PANVG</name>
<feature type="region of interest" description="Disordered" evidence="1">
    <location>
        <begin position="35"/>
        <end position="54"/>
    </location>
</feature>
<dbReference type="EMBL" id="CM029040">
    <property type="protein sequence ID" value="KAG2638039.1"/>
    <property type="molecule type" value="Genomic_DNA"/>
</dbReference>
<protein>
    <submittedName>
        <fullName evidence="2">Uncharacterized protein</fullName>
    </submittedName>
</protein>
<dbReference type="AlphaFoldDB" id="A0A8T0W3I7"/>
<organism evidence="2 3">
    <name type="scientific">Panicum virgatum</name>
    <name type="common">Blackwell switchgrass</name>
    <dbReference type="NCBI Taxonomy" id="38727"/>
    <lineage>
        <taxon>Eukaryota</taxon>
        <taxon>Viridiplantae</taxon>
        <taxon>Streptophyta</taxon>
        <taxon>Embryophyta</taxon>
        <taxon>Tracheophyta</taxon>
        <taxon>Spermatophyta</taxon>
        <taxon>Magnoliopsida</taxon>
        <taxon>Liliopsida</taxon>
        <taxon>Poales</taxon>
        <taxon>Poaceae</taxon>
        <taxon>PACMAD clade</taxon>
        <taxon>Panicoideae</taxon>
        <taxon>Panicodae</taxon>
        <taxon>Paniceae</taxon>
        <taxon>Panicinae</taxon>
        <taxon>Panicum</taxon>
        <taxon>Panicum sect. Hiantes</taxon>
    </lineage>
</organism>
<keyword evidence="3" id="KW-1185">Reference proteome</keyword>
<evidence type="ECO:0000313" key="2">
    <source>
        <dbReference type="EMBL" id="KAG2638039.1"/>
    </source>
</evidence>
<proteinExistence type="predicted"/>
<gene>
    <name evidence="2" type="ORF">PVAP13_2NG563300</name>
</gene>
<evidence type="ECO:0000256" key="1">
    <source>
        <dbReference type="SAM" id="MobiDB-lite"/>
    </source>
</evidence>
<accession>A0A8T0W3I7</accession>
<evidence type="ECO:0000313" key="3">
    <source>
        <dbReference type="Proteomes" id="UP000823388"/>
    </source>
</evidence>
<feature type="compositionally biased region" description="Low complexity" evidence="1">
    <location>
        <begin position="43"/>
        <end position="54"/>
    </location>
</feature>
<sequence>MYTSIGLPCTRSSARHVFSFRRCRSSSTDTCSPCTARSRRGSSRAASARPSTTRPTWPWCGCRRTGACPSPSAATTAASGTPSAEWRTTRASAACGVARRSPPRSSFSAAPCSTQLNTESVFLPYVQLCLLPSDQAAPTSVHLPLL</sequence>
<reference evidence="2" key="1">
    <citation type="submission" date="2020-05" db="EMBL/GenBank/DDBJ databases">
        <title>WGS assembly of Panicum virgatum.</title>
        <authorList>
            <person name="Lovell J.T."/>
            <person name="Jenkins J."/>
            <person name="Shu S."/>
            <person name="Juenger T.E."/>
            <person name="Schmutz J."/>
        </authorList>
    </citation>
    <scope>NUCLEOTIDE SEQUENCE</scope>
    <source>
        <strain evidence="2">AP13</strain>
    </source>
</reference>